<evidence type="ECO:0000313" key="3">
    <source>
        <dbReference type="Proteomes" id="UP001189429"/>
    </source>
</evidence>
<dbReference type="EMBL" id="CAUYUJ010020837">
    <property type="protein sequence ID" value="CAK0900799.1"/>
    <property type="molecule type" value="Genomic_DNA"/>
</dbReference>
<feature type="region of interest" description="Disordered" evidence="1">
    <location>
        <begin position="84"/>
        <end position="109"/>
    </location>
</feature>
<evidence type="ECO:0000313" key="2">
    <source>
        <dbReference type="EMBL" id="CAK0900799.1"/>
    </source>
</evidence>
<reference evidence="2" key="1">
    <citation type="submission" date="2023-10" db="EMBL/GenBank/DDBJ databases">
        <authorList>
            <person name="Chen Y."/>
            <person name="Shah S."/>
            <person name="Dougan E. K."/>
            <person name="Thang M."/>
            <person name="Chan C."/>
        </authorList>
    </citation>
    <scope>NUCLEOTIDE SEQUENCE [LARGE SCALE GENOMIC DNA]</scope>
</reference>
<sequence length="109" mass="11873">MSARNETGTSGRDLSTLRENELRWLSRWQELELPPYTGSVPPVGAPLPVSFLLSTSMAVLSLGKVLENVGEDLDEEGEQFFFKRSSRPLYDSDADAASDDSGKPSGDPP</sequence>
<proteinExistence type="predicted"/>
<name>A0ABN9XNF9_9DINO</name>
<gene>
    <name evidence="2" type="ORF">PCOR1329_LOCUS77996</name>
</gene>
<evidence type="ECO:0000256" key="1">
    <source>
        <dbReference type="SAM" id="MobiDB-lite"/>
    </source>
</evidence>
<protein>
    <submittedName>
        <fullName evidence="2">Uncharacterized protein</fullName>
    </submittedName>
</protein>
<comment type="caution">
    <text evidence="2">The sequence shown here is derived from an EMBL/GenBank/DDBJ whole genome shotgun (WGS) entry which is preliminary data.</text>
</comment>
<dbReference type="Proteomes" id="UP001189429">
    <property type="component" value="Unassembled WGS sequence"/>
</dbReference>
<accession>A0ABN9XNF9</accession>
<keyword evidence="3" id="KW-1185">Reference proteome</keyword>
<organism evidence="2 3">
    <name type="scientific">Prorocentrum cordatum</name>
    <dbReference type="NCBI Taxonomy" id="2364126"/>
    <lineage>
        <taxon>Eukaryota</taxon>
        <taxon>Sar</taxon>
        <taxon>Alveolata</taxon>
        <taxon>Dinophyceae</taxon>
        <taxon>Prorocentrales</taxon>
        <taxon>Prorocentraceae</taxon>
        <taxon>Prorocentrum</taxon>
    </lineage>
</organism>